<name>A0A2V1CWF6_9PLEO</name>
<dbReference type="OrthoDB" id="3710710at2759"/>
<protein>
    <submittedName>
        <fullName evidence="2">Uncharacterized protein</fullName>
    </submittedName>
</protein>
<dbReference type="EMBL" id="KZ806810">
    <property type="protein sequence ID" value="PVH90046.1"/>
    <property type="molecule type" value="Genomic_DNA"/>
</dbReference>
<feature type="signal peptide" evidence="1">
    <location>
        <begin position="1"/>
        <end position="20"/>
    </location>
</feature>
<keyword evidence="3" id="KW-1185">Reference proteome</keyword>
<dbReference type="Proteomes" id="UP000244855">
    <property type="component" value="Unassembled WGS sequence"/>
</dbReference>
<evidence type="ECO:0000313" key="3">
    <source>
        <dbReference type="Proteomes" id="UP000244855"/>
    </source>
</evidence>
<proteinExistence type="predicted"/>
<organism evidence="2 3">
    <name type="scientific">Periconia macrospinosa</name>
    <dbReference type="NCBI Taxonomy" id="97972"/>
    <lineage>
        <taxon>Eukaryota</taxon>
        <taxon>Fungi</taxon>
        <taxon>Dikarya</taxon>
        <taxon>Ascomycota</taxon>
        <taxon>Pezizomycotina</taxon>
        <taxon>Dothideomycetes</taxon>
        <taxon>Pleosporomycetidae</taxon>
        <taxon>Pleosporales</taxon>
        <taxon>Massarineae</taxon>
        <taxon>Periconiaceae</taxon>
        <taxon>Periconia</taxon>
    </lineage>
</organism>
<reference evidence="2 3" key="1">
    <citation type="journal article" date="2018" name="Sci. Rep.">
        <title>Comparative genomics provides insights into the lifestyle and reveals functional heterogeneity of dark septate endophytic fungi.</title>
        <authorList>
            <person name="Knapp D.G."/>
            <person name="Nemeth J.B."/>
            <person name="Barry K."/>
            <person name="Hainaut M."/>
            <person name="Henrissat B."/>
            <person name="Johnson J."/>
            <person name="Kuo A."/>
            <person name="Lim J.H.P."/>
            <person name="Lipzen A."/>
            <person name="Nolan M."/>
            <person name="Ohm R.A."/>
            <person name="Tamas L."/>
            <person name="Grigoriev I.V."/>
            <person name="Spatafora J.W."/>
            <person name="Nagy L.G."/>
            <person name="Kovacs G.M."/>
        </authorList>
    </citation>
    <scope>NUCLEOTIDE SEQUENCE [LARGE SCALE GENOMIC DNA]</scope>
    <source>
        <strain evidence="2 3">DSE2036</strain>
    </source>
</reference>
<evidence type="ECO:0000256" key="1">
    <source>
        <dbReference type="SAM" id="SignalP"/>
    </source>
</evidence>
<keyword evidence="1" id="KW-0732">Signal</keyword>
<evidence type="ECO:0000313" key="2">
    <source>
        <dbReference type="EMBL" id="PVH90046.1"/>
    </source>
</evidence>
<accession>A0A2V1CWF6</accession>
<dbReference type="AlphaFoldDB" id="A0A2V1CWF6"/>
<gene>
    <name evidence="2" type="ORF">DM02DRAFT_665623</name>
</gene>
<feature type="chain" id="PRO_5016043186" evidence="1">
    <location>
        <begin position="21"/>
        <end position="279"/>
    </location>
</feature>
<sequence>MKSYTTGLVAMAIGILSAHATPLQIHARATDATDAQPAPVIQCLRQKHPQFPKQGQPTDQELRDCVAQSQPKAKRDDTIQSAAINELIYEPTGATNLTTRGVLTDTLQVLGKPLGVQDKATCVPNRGLGNEFAFGYDIQANAKRVCNDLKNSIEKKGLREDGGISYVIDQMGNAHDKRLHQLKDNVKITATYMLSIYPPTGMALKDVQTIASGIYDLCDDAILRLTSRDEGCTEDVKYYRPSKAKHYNDPGVLDGAIGMYFDGGLNTIAQLGLSFTNNK</sequence>